<dbReference type="RefSeq" id="WP_200611829.1">
    <property type="nucleotide sequence ID" value="NZ_CP071518.1"/>
</dbReference>
<dbReference type="GO" id="GO:0003677">
    <property type="term" value="F:DNA binding"/>
    <property type="evidence" value="ECO:0007669"/>
    <property type="project" value="InterPro"/>
</dbReference>
<keyword evidence="4" id="KW-0548">Nucleotidyltransferase</keyword>
<evidence type="ECO:0000256" key="2">
    <source>
        <dbReference type="ARBA" id="ARBA00017703"/>
    </source>
</evidence>
<organism evidence="11 12">
    <name type="scientific">Agrilutibacter solisilvae</name>
    <dbReference type="NCBI Taxonomy" id="2763317"/>
    <lineage>
        <taxon>Bacteria</taxon>
        <taxon>Pseudomonadati</taxon>
        <taxon>Pseudomonadota</taxon>
        <taxon>Gammaproteobacteria</taxon>
        <taxon>Lysobacterales</taxon>
        <taxon>Lysobacteraceae</taxon>
        <taxon>Agrilutibacter</taxon>
    </lineage>
</organism>
<reference evidence="11 12" key="1">
    <citation type="submission" date="2021-03" db="EMBL/GenBank/DDBJ databases">
        <title>Lysobacter sp. nov. isolated from soil of gangwondo yeongwol, south Korea.</title>
        <authorList>
            <person name="Kim K.R."/>
            <person name="Kim K.H."/>
            <person name="Jeon C.O."/>
        </authorList>
    </citation>
    <scope>NUCLEOTIDE SEQUENCE [LARGE SCALE GENOMIC DNA]</scope>
    <source>
        <strain evidence="11 12">R19</strain>
    </source>
</reference>
<keyword evidence="5" id="KW-0235">DNA replication</keyword>
<dbReference type="Gene3D" id="3.40.50.300">
    <property type="entry name" value="P-loop containing nucleotide triphosphate hydrolases"/>
    <property type="match status" value="1"/>
</dbReference>
<evidence type="ECO:0000256" key="1">
    <source>
        <dbReference type="ARBA" id="ARBA00012417"/>
    </source>
</evidence>
<sequence>MELKPEQLAAQLGSGPLRTAYLIAGPEPLRVLEAADAIRAAARAQGIGEREIFEAEGNQREPDWSAMEASFRSPSLFSSKRLMEVRLPSGKPGTEGGRLIAEFCAQPPSDITLLVTCGDWSRQHGGKWSEAIARVGQVAIAWPIKPHELPGWIEQRLRSRGLKAERDAVQRLADRVEGNLLAAAQEIEKLKLLADGEVITAARMDDLVADAARFDVFRLMDAAMNGQAAQVARVLRGLRGEGEAVPALLGMVIRELQTVASLARAGNLATAFKSLRVWDSKQPMYRRALQRHEPARWDGFLAQAGRVDAIAKGRPRRGVEPDDAWVALERLLLAVAEPRAARLLAAAT</sequence>
<dbReference type="CDD" id="cd18138">
    <property type="entry name" value="HLD_clamp_pol_III_delta"/>
    <property type="match status" value="1"/>
</dbReference>
<evidence type="ECO:0000256" key="9">
    <source>
        <dbReference type="NCBIfam" id="TIGR01128"/>
    </source>
</evidence>
<dbReference type="Gene3D" id="1.20.272.10">
    <property type="match status" value="1"/>
</dbReference>
<dbReference type="SUPFAM" id="SSF52540">
    <property type="entry name" value="P-loop containing nucleoside triphosphate hydrolases"/>
    <property type="match status" value="1"/>
</dbReference>
<dbReference type="GO" id="GO:0009360">
    <property type="term" value="C:DNA polymerase III complex"/>
    <property type="evidence" value="ECO:0007669"/>
    <property type="project" value="UniProtKB-UniRule"/>
</dbReference>
<comment type="similarity">
    <text evidence="7">Belongs to the DNA polymerase HolA subunit family.</text>
</comment>
<dbReference type="InterPro" id="IPR008921">
    <property type="entry name" value="DNA_pol3_clamp-load_cplx_C"/>
</dbReference>
<name>A0A974XYJ6_9GAMM</name>
<keyword evidence="3" id="KW-0808">Transferase</keyword>
<dbReference type="GO" id="GO:0006261">
    <property type="term" value="P:DNA-templated DNA replication"/>
    <property type="evidence" value="ECO:0007669"/>
    <property type="project" value="TreeGrafter"/>
</dbReference>
<feature type="domain" description="DNA polymerase III delta N-terminal" evidence="10">
    <location>
        <begin position="21"/>
        <end position="118"/>
    </location>
</feature>
<dbReference type="InterPro" id="IPR010372">
    <property type="entry name" value="DNA_pol3_delta_N"/>
</dbReference>
<protein>
    <recommendedName>
        <fullName evidence="2 9">DNA polymerase III subunit delta</fullName>
        <ecNumber evidence="1 9">2.7.7.7</ecNumber>
    </recommendedName>
</protein>
<evidence type="ECO:0000256" key="5">
    <source>
        <dbReference type="ARBA" id="ARBA00022705"/>
    </source>
</evidence>
<evidence type="ECO:0000256" key="4">
    <source>
        <dbReference type="ARBA" id="ARBA00022695"/>
    </source>
</evidence>
<keyword evidence="6" id="KW-0239">DNA-directed DNA polymerase</keyword>
<dbReference type="NCBIfam" id="TIGR01128">
    <property type="entry name" value="holA"/>
    <property type="match status" value="1"/>
</dbReference>
<dbReference type="InterPro" id="IPR005790">
    <property type="entry name" value="DNA_polIII_delta"/>
</dbReference>
<gene>
    <name evidence="11" type="ORF">I8J32_010455</name>
</gene>
<dbReference type="EC" id="2.7.7.7" evidence="1 9"/>
<evidence type="ECO:0000256" key="3">
    <source>
        <dbReference type="ARBA" id="ARBA00022679"/>
    </source>
</evidence>
<evidence type="ECO:0000256" key="8">
    <source>
        <dbReference type="ARBA" id="ARBA00049244"/>
    </source>
</evidence>
<dbReference type="Proteomes" id="UP000639274">
    <property type="component" value="Chromosome"/>
</dbReference>
<dbReference type="GO" id="GO:0003887">
    <property type="term" value="F:DNA-directed DNA polymerase activity"/>
    <property type="evidence" value="ECO:0007669"/>
    <property type="project" value="UniProtKB-UniRule"/>
</dbReference>
<evidence type="ECO:0000256" key="7">
    <source>
        <dbReference type="ARBA" id="ARBA00034754"/>
    </source>
</evidence>
<comment type="catalytic activity">
    <reaction evidence="8">
        <text>DNA(n) + a 2'-deoxyribonucleoside 5'-triphosphate = DNA(n+1) + diphosphate</text>
        <dbReference type="Rhea" id="RHEA:22508"/>
        <dbReference type="Rhea" id="RHEA-COMP:17339"/>
        <dbReference type="Rhea" id="RHEA-COMP:17340"/>
        <dbReference type="ChEBI" id="CHEBI:33019"/>
        <dbReference type="ChEBI" id="CHEBI:61560"/>
        <dbReference type="ChEBI" id="CHEBI:173112"/>
        <dbReference type="EC" id="2.7.7.7"/>
    </reaction>
</comment>
<dbReference type="KEGG" id="lsf:I8J32_010455"/>
<evidence type="ECO:0000313" key="12">
    <source>
        <dbReference type="Proteomes" id="UP000639274"/>
    </source>
</evidence>
<dbReference type="PANTHER" id="PTHR34388:SF1">
    <property type="entry name" value="DNA POLYMERASE III SUBUNIT DELTA"/>
    <property type="match status" value="1"/>
</dbReference>
<evidence type="ECO:0000313" key="11">
    <source>
        <dbReference type="EMBL" id="QSX77220.1"/>
    </source>
</evidence>
<dbReference type="Gene3D" id="1.10.8.60">
    <property type="match status" value="1"/>
</dbReference>
<dbReference type="EMBL" id="CP071518">
    <property type="protein sequence ID" value="QSX77220.1"/>
    <property type="molecule type" value="Genomic_DNA"/>
</dbReference>
<dbReference type="PANTHER" id="PTHR34388">
    <property type="entry name" value="DNA POLYMERASE III SUBUNIT DELTA"/>
    <property type="match status" value="1"/>
</dbReference>
<keyword evidence="12" id="KW-1185">Reference proteome</keyword>
<dbReference type="Pfam" id="PF06144">
    <property type="entry name" value="DNA_pol3_delta"/>
    <property type="match status" value="1"/>
</dbReference>
<evidence type="ECO:0000256" key="6">
    <source>
        <dbReference type="ARBA" id="ARBA00022932"/>
    </source>
</evidence>
<proteinExistence type="inferred from homology"/>
<accession>A0A974XYJ6</accession>
<dbReference type="SUPFAM" id="SSF48019">
    <property type="entry name" value="post-AAA+ oligomerization domain-like"/>
    <property type="match status" value="1"/>
</dbReference>
<dbReference type="InterPro" id="IPR027417">
    <property type="entry name" value="P-loop_NTPase"/>
</dbReference>
<evidence type="ECO:0000259" key="10">
    <source>
        <dbReference type="Pfam" id="PF06144"/>
    </source>
</evidence>
<dbReference type="AlphaFoldDB" id="A0A974XYJ6"/>